<name>A0AAN7HIW1_9PEZI</name>
<evidence type="ECO:0000313" key="2">
    <source>
        <dbReference type="EMBL" id="KAK4243693.1"/>
    </source>
</evidence>
<proteinExistence type="predicted"/>
<evidence type="ECO:0000313" key="3">
    <source>
        <dbReference type="Proteomes" id="UP001303647"/>
    </source>
</evidence>
<feature type="compositionally biased region" description="Basic and acidic residues" evidence="1">
    <location>
        <begin position="601"/>
        <end position="632"/>
    </location>
</feature>
<organism evidence="2 3">
    <name type="scientific">Corynascus novoguineensis</name>
    <dbReference type="NCBI Taxonomy" id="1126955"/>
    <lineage>
        <taxon>Eukaryota</taxon>
        <taxon>Fungi</taxon>
        <taxon>Dikarya</taxon>
        <taxon>Ascomycota</taxon>
        <taxon>Pezizomycotina</taxon>
        <taxon>Sordariomycetes</taxon>
        <taxon>Sordariomycetidae</taxon>
        <taxon>Sordariales</taxon>
        <taxon>Chaetomiaceae</taxon>
        <taxon>Corynascus</taxon>
    </lineage>
</organism>
<feature type="region of interest" description="Disordered" evidence="1">
    <location>
        <begin position="599"/>
        <end position="632"/>
    </location>
</feature>
<reference evidence="2" key="1">
    <citation type="journal article" date="2023" name="Mol. Phylogenet. Evol.">
        <title>Genome-scale phylogeny and comparative genomics of the fungal order Sordariales.</title>
        <authorList>
            <person name="Hensen N."/>
            <person name="Bonometti L."/>
            <person name="Westerberg I."/>
            <person name="Brannstrom I.O."/>
            <person name="Guillou S."/>
            <person name="Cros-Aarteil S."/>
            <person name="Calhoun S."/>
            <person name="Haridas S."/>
            <person name="Kuo A."/>
            <person name="Mondo S."/>
            <person name="Pangilinan J."/>
            <person name="Riley R."/>
            <person name="LaButti K."/>
            <person name="Andreopoulos B."/>
            <person name="Lipzen A."/>
            <person name="Chen C."/>
            <person name="Yan M."/>
            <person name="Daum C."/>
            <person name="Ng V."/>
            <person name="Clum A."/>
            <person name="Steindorff A."/>
            <person name="Ohm R.A."/>
            <person name="Martin F."/>
            <person name="Silar P."/>
            <person name="Natvig D.O."/>
            <person name="Lalanne C."/>
            <person name="Gautier V."/>
            <person name="Ament-Velasquez S.L."/>
            <person name="Kruys A."/>
            <person name="Hutchinson M.I."/>
            <person name="Powell A.J."/>
            <person name="Barry K."/>
            <person name="Miller A.N."/>
            <person name="Grigoriev I.V."/>
            <person name="Debuchy R."/>
            <person name="Gladieux P."/>
            <person name="Hiltunen Thoren M."/>
            <person name="Johannesson H."/>
        </authorList>
    </citation>
    <scope>NUCLEOTIDE SEQUENCE</scope>
    <source>
        <strain evidence="2">CBS 359.72</strain>
    </source>
</reference>
<keyword evidence="3" id="KW-1185">Reference proteome</keyword>
<protein>
    <submittedName>
        <fullName evidence="2">Uncharacterized protein</fullName>
    </submittedName>
</protein>
<dbReference type="Proteomes" id="UP001303647">
    <property type="component" value="Unassembled WGS sequence"/>
</dbReference>
<evidence type="ECO:0000256" key="1">
    <source>
        <dbReference type="SAM" id="MobiDB-lite"/>
    </source>
</evidence>
<dbReference type="EMBL" id="MU857789">
    <property type="protein sequence ID" value="KAK4243693.1"/>
    <property type="molecule type" value="Genomic_DNA"/>
</dbReference>
<feature type="region of interest" description="Disordered" evidence="1">
    <location>
        <begin position="510"/>
        <end position="562"/>
    </location>
</feature>
<sequence>MCGPKATSVLPSVLWENIITSTYFSGPERVTLQVPGGSITLFRYANSKNCYPNIPSVSCMCRLIDLHFQHDGKGFWVAINSPHCTSVVSTEVTNSLVARFEKELASAGIEDVLGEPGNFGCVLAMPFRNYLRAAYLTLIERGFKTRGLLEVATIFASRISRFKERSPEFKVLNQTRFILTCHRTLTVFWLYHVSLALAALMAPQMPRLTYFKHIMQYFPELEDETTGCFRTCVTNLRELVTPSQYYQFWEMLVKPPQKDSHHLLRFIYAVVQRYLRSDETRRRAWFINLALTALQQQTMRIRASYPELPPSSETQAYFYIQLVHAALVPYIVCKRSLFQYMAYPLFEETFRLALSPSEWTLFYSPQLWYSISAPPKFRPPDLKPLPDMLKWENSSYMRFFPDSNEPFESDGLVPELPSLEVLHFYRAITLEDAESVYATPTPAEVTSHARLLKYIHAHLILPGPFPSSQSIEESVSHHQRLLTAAPLHENHTPFYLTLVRTLLVRTRHVTQNSNDINPTSPPRTAVHTVADHDEEFERKKREKDTEENGSSAGERASTGEPKMGVEWEEWLRSEELLVLCWDEAWKAIGVDRLLEGVVLESNREEDRDGDGGGDGRHADERTLGGEKGVDLD</sequence>
<feature type="compositionally biased region" description="Basic and acidic residues" evidence="1">
    <location>
        <begin position="529"/>
        <end position="546"/>
    </location>
</feature>
<accession>A0AAN7HIW1</accession>
<comment type="caution">
    <text evidence="2">The sequence shown here is derived from an EMBL/GenBank/DDBJ whole genome shotgun (WGS) entry which is preliminary data.</text>
</comment>
<gene>
    <name evidence="2" type="ORF">C7999DRAFT_44543</name>
</gene>
<dbReference type="AlphaFoldDB" id="A0AAN7HIW1"/>
<reference evidence="2" key="2">
    <citation type="submission" date="2023-05" db="EMBL/GenBank/DDBJ databases">
        <authorList>
            <consortium name="Lawrence Berkeley National Laboratory"/>
            <person name="Steindorff A."/>
            <person name="Hensen N."/>
            <person name="Bonometti L."/>
            <person name="Westerberg I."/>
            <person name="Brannstrom I.O."/>
            <person name="Guillou S."/>
            <person name="Cros-Aarteil S."/>
            <person name="Calhoun S."/>
            <person name="Haridas S."/>
            <person name="Kuo A."/>
            <person name="Mondo S."/>
            <person name="Pangilinan J."/>
            <person name="Riley R."/>
            <person name="Labutti K."/>
            <person name="Andreopoulos B."/>
            <person name="Lipzen A."/>
            <person name="Chen C."/>
            <person name="Yanf M."/>
            <person name="Daum C."/>
            <person name="Ng V."/>
            <person name="Clum A."/>
            <person name="Ohm R."/>
            <person name="Martin F."/>
            <person name="Silar P."/>
            <person name="Natvig D."/>
            <person name="Lalanne C."/>
            <person name="Gautier V."/>
            <person name="Ament-Velasquez S.L."/>
            <person name="Kruys A."/>
            <person name="Hutchinson M.I."/>
            <person name="Powell A.J."/>
            <person name="Barry K."/>
            <person name="Miller A.N."/>
            <person name="Grigoriev I.V."/>
            <person name="Debuchy R."/>
            <person name="Gladieux P."/>
            <person name="Thoren M.H."/>
            <person name="Johannesson H."/>
        </authorList>
    </citation>
    <scope>NUCLEOTIDE SEQUENCE</scope>
    <source>
        <strain evidence="2">CBS 359.72</strain>
    </source>
</reference>